<sequence>MKSFISKTLNGSFKYIDLRELGIEQLRECNFMNKKENRDNERVGIILPNQREERWKRDKSAMEKEGKIRDLSLIFEYNDFEMDKQIEAINKLILEEVDVLIICPINGEGEPEAIEKAKKRGIKVISYDVLAMNSDIDLFVSFNLMRVGELQGKYLIGKVPRGNYIILLGEPNGEVFIEGAMEYIMPLVYTGNIKIITQEKVERWSPDYAYNIVKNSLIQYENNIDAVLAPNDAIAGAVIEALDEENLAGKVAVTGQDADISAIRRIIEGTQSMTVLKDTNELAWVAINAAIKLIKGEQKITYKSVNNGKINVPSILTNPILVDKNNVYSILNETGYYKNYII</sequence>
<evidence type="ECO:0000313" key="4">
    <source>
        <dbReference type="EMBL" id="SHH50750.1"/>
    </source>
</evidence>
<organism evidence="4 5">
    <name type="scientific">Clostridium intestinale DSM 6191</name>
    <dbReference type="NCBI Taxonomy" id="1121320"/>
    <lineage>
        <taxon>Bacteria</taxon>
        <taxon>Bacillati</taxon>
        <taxon>Bacillota</taxon>
        <taxon>Clostridia</taxon>
        <taxon>Eubacteriales</taxon>
        <taxon>Clostridiaceae</taxon>
        <taxon>Clostridium</taxon>
    </lineage>
</organism>
<gene>
    <name evidence="4" type="ORF">SAMN02745941_00231</name>
</gene>
<keyword evidence="2" id="KW-0732">Signal</keyword>
<dbReference type="InterPro" id="IPR025997">
    <property type="entry name" value="SBP_2_dom"/>
</dbReference>
<dbReference type="GO" id="GO:0030288">
    <property type="term" value="C:outer membrane-bounded periplasmic space"/>
    <property type="evidence" value="ECO:0007669"/>
    <property type="project" value="TreeGrafter"/>
</dbReference>
<comment type="subcellular location">
    <subcellularLocation>
        <location evidence="1">Cell envelope</location>
    </subcellularLocation>
</comment>
<name>A0A1M5TJD0_9CLOT</name>
<proteinExistence type="predicted"/>
<dbReference type="Proteomes" id="UP000184241">
    <property type="component" value="Unassembled WGS sequence"/>
</dbReference>
<dbReference type="GO" id="GO:0030246">
    <property type="term" value="F:carbohydrate binding"/>
    <property type="evidence" value="ECO:0007669"/>
    <property type="project" value="TreeGrafter"/>
</dbReference>
<dbReference type="RefSeq" id="WP_073015929.1">
    <property type="nucleotide sequence ID" value="NZ_FQXU01000003.1"/>
</dbReference>
<dbReference type="PANTHER" id="PTHR30036:SF1">
    <property type="entry name" value="D-XYLOSE-BINDING PERIPLASMIC PROTEIN"/>
    <property type="match status" value="1"/>
</dbReference>
<accession>A0A1M5TJD0</accession>
<reference evidence="4 5" key="1">
    <citation type="submission" date="2016-11" db="EMBL/GenBank/DDBJ databases">
        <authorList>
            <person name="Jaros S."/>
            <person name="Januszkiewicz K."/>
            <person name="Wedrychowicz H."/>
        </authorList>
    </citation>
    <scope>NUCLEOTIDE SEQUENCE [LARGE SCALE GENOMIC DNA]</scope>
    <source>
        <strain evidence="4 5">DSM 6191</strain>
    </source>
</reference>
<evidence type="ECO:0000313" key="5">
    <source>
        <dbReference type="Proteomes" id="UP000184241"/>
    </source>
</evidence>
<dbReference type="PANTHER" id="PTHR30036">
    <property type="entry name" value="D-XYLOSE-BINDING PERIPLASMIC PROTEIN"/>
    <property type="match status" value="1"/>
</dbReference>
<evidence type="ECO:0000256" key="2">
    <source>
        <dbReference type="ARBA" id="ARBA00022729"/>
    </source>
</evidence>
<dbReference type="Pfam" id="PF13407">
    <property type="entry name" value="Peripla_BP_4"/>
    <property type="match status" value="1"/>
</dbReference>
<evidence type="ECO:0000256" key="1">
    <source>
        <dbReference type="ARBA" id="ARBA00004196"/>
    </source>
</evidence>
<dbReference type="EMBL" id="FQXU01000003">
    <property type="protein sequence ID" value="SHH50750.1"/>
    <property type="molecule type" value="Genomic_DNA"/>
</dbReference>
<evidence type="ECO:0000259" key="3">
    <source>
        <dbReference type="Pfam" id="PF13407"/>
    </source>
</evidence>
<dbReference type="Gene3D" id="3.40.50.2300">
    <property type="match status" value="2"/>
</dbReference>
<dbReference type="InterPro" id="IPR050555">
    <property type="entry name" value="Bact_Solute-Bind_Prot2"/>
</dbReference>
<dbReference type="SUPFAM" id="SSF53822">
    <property type="entry name" value="Periplasmic binding protein-like I"/>
    <property type="match status" value="1"/>
</dbReference>
<dbReference type="CDD" id="cd19992">
    <property type="entry name" value="PBP1_ABC_xylose_binding-like"/>
    <property type="match status" value="1"/>
</dbReference>
<dbReference type="AlphaFoldDB" id="A0A1M5TJD0"/>
<dbReference type="InterPro" id="IPR028082">
    <property type="entry name" value="Peripla_BP_I"/>
</dbReference>
<protein>
    <submittedName>
        <fullName evidence="4">D-xylose transport system substrate-binding protein</fullName>
    </submittedName>
</protein>
<feature type="domain" description="Periplasmic binding protein" evidence="3">
    <location>
        <begin position="43"/>
        <end position="298"/>
    </location>
</feature>